<dbReference type="EMBL" id="CXOJ01000089">
    <property type="protein sequence ID" value="CTP92076.1"/>
    <property type="molecule type" value="Genomic_DNA"/>
</dbReference>
<dbReference type="RefSeq" id="WP_144423093.1">
    <property type="nucleotide sequence ID" value="NZ_CP076251.1"/>
</dbReference>
<proteinExistence type="predicted"/>
<protein>
    <submittedName>
        <fullName evidence="1">Uncharacterized protein</fullName>
    </submittedName>
</protein>
<accession>A0A0K3A1W0</accession>
<name>A0A0K3A1W0_9XANT</name>
<dbReference type="Proteomes" id="UP000045978">
    <property type="component" value="Unassembled WGS sequence"/>
</dbReference>
<evidence type="ECO:0000313" key="2">
    <source>
        <dbReference type="Proteomes" id="UP000045978"/>
    </source>
</evidence>
<evidence type="ECO:0000313" key="1">
    <source>
        <dbReference type="EMBL" id="CTP92076.1"/>
    </source>
</evidence>
<organism evidence="1 2">
    <name type="scientific">Xanthomonas graminis pv. phlei</name>
    <dbReference type="NCBI Taxonomy" id="487906"/>
    <lineage>
        <taxon>Bacteria</taxon>
        <taxon>Pseudomonadati</taxon>
        <taxon>Pseudomonadota</taxon>
        <taxon>Gammaproteobacteria</taxon>
        <taxon>Lysobacterales</taxon>
        <taxon>Lysobacteraceae</taxon>
        <taxon>Xanthomonas</taxon>
        <taxon>Xanthomonas translucens group</taxon>
        <taxon>Xanthomonas graminis</taxon>
    </lineage>
</organism>
<sequence length="85" mass="8742">MHADAIALGDRHDGPTCPPPALMDRPLRHALPVPQGFGSGTAAGFSACERREAPLPSGLKCRAGVAAAMTRRSRVVRQAAAGITA</sequence>
<gene>
    <name evidence="1" type="ORF">XTPLMG730_3372</name>
</gene>
<reference evidence="1 2" key="1">
    <citation type="submission" date="2015-07" db="EMBL/GenBank/DDBJ databases">
        <authorList>
            <person name="Noorani M."/>
        </authorList>
    </citation>
    <scope>NUCLEOTIDE SEQUENCE [LARGE SCALE GENOMIC DNA]</scope>
    <source>
        <strain evidence="1">LMG730</strain>
    </source>
</reference>
<dbReference type="AlphaFoldDB" id="A0A0K3A1W0"/>